<sequence length="299" mass="34935">MTLSELEKFLQQYQVKDLSLYAMDRFIDEDYSAFLHLLMEPCRFVTALSIFSFDPEFNYADFYKKLKHLKSLTIFDSSGMIIDLPYFPPKLALKSEYSLSLLAEKTLNHPLSSLWITYCVSLTDIQQFLMTSNLQIGAEIYFRFKNQFAKFNGFLTFIGNGLFEFQMLRGYEYLILDQQMNSQNKKTLKLLTDFWRDFDERIPFTVTSVSNPDKVVSSGELTYESQKLVLENVTENDFVKISNVDYSTHYSPQLLENWFPRTENYDPFERVKIINKTLGTNISVIKPEMLEGLTKNSGL</sequence>
<name>A0AC34Q7U9_9BILA</name>
<protein>
    <submittedName>
        <fullName evidence="2">Uncharacterized protein</fullName>
    </submittedName>
</protein>
<dbReference type="Proteomes" id="UP000887576">
    <property type="component" value="Unplaced"/>
</dbReference>
<dbReference type="WBParaSite" id="JU765_v2.g13772.t1">
    <property type="protein sequence ID" value="JU765_v2.g13772.t1"/>
    <property type="gene ID" value="JU765_v2.g13772"/>
</dbReference>
<organism evidence="1 2">
    <name type="scientific">Panagrolaimus sp. JU765</name>
    <dbReference type="NCBI Taxonomy" id="591449"/>
    <lineage>
        <taxon>Eukaryota</taxon>
        <taxon>Metazoa</taxon>
        <taxon>Ecdysozoa</taxon>
        <taxon>Nematoda</taxon>
        <taxon>Chromadorea</taxon>
        <taxon>Rhabditida</taxon>
        <taxon>Tylenchina</taxon>
        <taxon>Panagrolaimomorpha</taxon>
        <taxon>Panagrolaimoidea</taxon>
        <taxon>Panagrolaimidae</taxon>
        <taxon>Panagrolaimus</taxon>
    </lineage>
</organism>
<proteinExistence type="predicted"/>
<reference evidence="2" key="1">
    <citation type="submission" date="2022-11" db="UniProtKB">
        <authorList>
            <consortium name="WormBaseParasite"/>
        </authorList>
    </citation>
    <scope>IDENTIFICATION</scope>
</reference>
<evidence type="ECO:0000313" key="1">
    <source>
        <dbReference type="Proteomes" id="UP000887576"/>
    </source>
</evidence>
<accession>A0AC34Q7U9</accession>
<evidence type="ECO:0000313" key="2">
    <source>
        <dbReference type="WBParaSite" id="JU765_v2.g13772.t1"/>
    </source>
</evidence>